<evidence type="ECO:0008006" key="4">
    <source>
        <dbReference type="Google" id="ProtNLM"/>
    </source>
</evidence>
<reference evidence="2" key="1">
    <citation type="submission" date="2021-06" db="EMBL/GenBank/DDBJ databases">
        <title>Comparative genomics, transcriptomics and evolutionary studies reveal genomic signatures of adaptation to plant cell wall in hemibiotrophic fungi.</title>
        <authorList>
            <consortium name="DOE Joint Genome Institute"/>
            <person name="Baroncelli R."/>
            <person name="Diaz J.F."/>
            <person name="Benocci T."/>
            <person name="Peng M."/>
            <person name="Battaglia E."/>
            <person name="Haridas S."/>
            <person name="Andreopoulos W."/>
            <person name="Labutti K."/>
            <person name="Pangilinan J."/>
            <person name="Floch G.L."/>
            <person name="Makela M.R."/>
            <person name="Henrissat B."/>
            <person name="Grigoriev I.V."/>
            <person name="Crouch J.A."/>
            <person name="De Vries R.P."/>
            <person name="Sukno S.A."/>
            <person name="Thon M.R."/>
        </authorList>
    </citation>
    <scope>NUCLEOTIDE SEQUENCE</scope>
    <source>
        <strain evidence="2">MAFF235873</strain>
    </source>
</reference>
<organism evidence="2 3">
    <name type="scientific">Colletotrichum zoysiae</name>
    <dbReference type="NCBI Taxonomy" id="1216348"/>
    <lineage>
        <taxon>Eukaryota</taxon>
        <taxon>Fungi</taxon>
        <taxon>Dikarya</taxon>
        <taxon>Ascomycota</taxon>
        <taxon>Pezizomycotina</taxon>
        <taxon>Sordariomycetes</taxon>
        <taxon>Hypocreomycetidae</taxon>
        <taxon>Glomerellales</taxon>
        <taxon>Glomerellaceae</taxon>
        <taxon>Colletotrichum</taxon>
        <taxon>Colletotrichum graminicola species complex</taxon>
    </lineage>
</organism>
<dbReference type="Proteomes" id="UP001232148">
    <property type="component" value="Unassembled WGS sequence"/>
</dbReference>
<evidence type="ECO:0000313" key="3">
    <source>
        <dbReference type="Proteomes" id="UP001232148"/>
    </source>
</evidence>
<feature type="signal peptide" evidence="1">
    <location>
        <begin position="1"/>
        <end position="33"/>
    </location>
</feature>
<dbReference type="AlphaFoldDB" id="A0AAD9HR81"/>
<accession>A0AAD9HR81</accession>
<proteinExistence type="predicted"/>
<evidence type="ECO:0000313" key="2">
    <source>
        <dbReference type="EMBL" id="KAK2032797.1"/>
    </source>
</evidence>
<keyword evidence="3" id="KW-1185">Reference proteome</keyword>
<protein>
    <recommendedName>
        <fullName evidence="4">Secreted protein</fullName>
    </recommendedName>
</protein>
<comment type="caution">
    <text evidence="2">The sequence shown here is derived from an EMBL/GenBank/DDBJ whole genome shotgun (WGS) entry which is preliminary data.</text>
</comment>
<name>A0AAD9HR81_9PEZI</name>
<evidence type="ECO:0000256" key="1">
    <source>
        <dbReference type="SAM" id="SignalP"/>
    </source>
</evidence>
<dbReference type="EMBL" id="MU842827">
    <property type="protein sequence ID" value="KAK2032797.1"/>
    <property type="molecule type" value="Genomic_DNA"/>
</dbReference>
<gene>
    <name evidence="2" type="ORF">LX32DRAFT_156294</name>
</gene>
<sequence>MMMVFCADTSLTRFPFPFLSFFASFFLWLVAQPLDTNRISSCKSSQPCCHPNIPRILYTVSTPNETPRWQRR</sequence>
<keyword evidence="1" id="KW-0732">Signal</keyword>
<feature type="chain" id="PRO_5042191157" description="Secreted protein" evidence="1">
    <location>
        <begin position="34"/>
        <end position="72"/>
    </location>
</feature>